<name>A0A4S1D5D7_9GAMM</name>
<dbReference type="PANTHER" id="PTHR42815:SF2">
    <property type="entry name" value="FAD-BINDING, PUTATIVE (AFU_ORTHOLOGUE AFUA_6G07600)-RELATED"/>
    <property type="match status" value="1"/>
</dbReference>
<evidence type="ECO:0000313" key="2">
    <source>
        <dbReference type="EMBL" id="TBM32152.1"/>
    </source>
</evidence>
<dbReference type="AlphaFoldDB" id="A0A4S1D5D7"/>
<dbReference type="Gene3D" id="2.30.110.10">
    <property type="entry name" value="Electron Transport, Fmn-binding Protein, Chain A"/>
    <property type="match status" value="1"/>
</dbReference>
<protein>
    <submittedName>
        <fullName evidence="2">Pyridoxamine 5-phosphate oxidase</fullName>
    </submittedName>
</protein>
<accession>A0A4S1D5D7</accession>
<dbReference type="Proteomes" id="UP000293380">
    <property type="component" value="Unassembled WGS sequence"/>
</dbReference>
<gene>
    <name evidence="2" type="ORF">EYY89_01605</name>
</gene>
<evidence type="ECO:0000259" key="1">
    <source>
        <dbReference type="Pfam" id="PF01243"/>
    </source>
</evidence>
<proteinExistence type="predicted"/>
<evidence type="ECO:0000313" key="3">
    <source>
        <dbReference type="Proteomes" id="UP000293380"/>
    </source>
</evidence>
<dbReference type="InterPro" id="IPR011576">
    <property type="entry name" value="Pyridox_Oxase_N"/>
</dbReference>
<dbReference type="InterPro" id="IPR012349">
    <property type="entry name" value="Split_barrel_FMN-bd"/>
</dbReference>
<reference evidence="2 3" key="1">
    <citation type="submission" date="2019-02" db="EMBL/GenBank/DDBJ databases">
        <title>Comparative genomic analysis of the Hafnia genus genomes.</title>
        <authorList>
            <person name="Zhiqiu Y."/>
            <person name="Chao Y."/>
            <person name="Yuhui D."/>
            <person name="Di H."/>
            <person name="Bin L."/>
        </authorList>
    </citation>
    <scope>NUCLEOTIDE SEQUENCE [LARGE SCALE GENOMIC DNA]</scope>
    <source>
        <strain evidence="2 3">PCM_1194</strain>
    </source>
</reference>
<feature type="domain" description="Pyridoxamine 5'-phosphate oxidase N-terminal" evidence="1">
    <location>
        <begin position="59"/>
        <end position="175"/>
    </location>
</feature>
<sequence length="216" mass="23921">MRITLTTVNVPANFPAVNEKAMQLNPEFIIADEQKLREHYAQPNKMVLQKQIDHIDSYARQLIEASPFVVISTIGEKGMDCSPKGGDEGFVQVADEKTLLLPDLPGNNRLDGISNLLHNPTIGLLFLIPGWSEAFRVNGTAQISVDPDLCKRFYVQENAARSVLVINVEEAFIHCGRAVTFGGLWDTERHINPKSLPSIMEIAHAHIALSQAPSRD</sequence>
<dbReference type="PANTHER" id="PTHR42815">
    <property type="entry name" value="FAD-BINDING, PUTATIVE (AFU_ORTHOLOGUE AFUA_6G07600)-RELATED"/>
    <property type="match status" value="1"/>
</dbReference>
<comment type="caution">
    <text evidence="2">The sequence shown here is derived from an EMBL/GenBank/DDBJ whole genome shotgun (WGS) entry which is preliminary data.</text>
</comment>
<organism evidence="2 3">
    <name type="scientific">Hafnia paralvei</name>
    <dbReference type="NCBI Taxonomy" id="546367"/>
    <lineage>
        <taxon>Bacteria</taxon>
        <taxon>Pseudomonadati</taxon>
        <taxon>Pseudomonadota</taxon>
        <taxon>Gammaproteobacteria</taxon>
        <taxon>Enterobacterales</taxon>
        <taxon>Hafniaceae</taxon>
        <taxon>Hafnia</taxon>
    </lineage>
</organism>
<dbReference type="OrthoDB" id="9796486at2"/>
<dbReference type="EMBL" id="SITD01000024">
    <property type="protein sequence ID" value="TBM32152.1"/>
    <property type="molecule type" value="Genomic_DNA"/>
</dbReference>
<dbReference type="InterPro" id="IPR024029">
    <property type="entry name" value="Pyridox_Oxase_FMN-dep"/>
</dbReference>
<dbReference type="Pfam" id="PF01243">
    <property type="entry name" value="PNPOx_N"/>
    <property type="match status" value="1"/>
</dbReference>
<dbReference type="SUPFAM" id="SSF50475">
    <property type="entry name" value="FMN-binding split barrel"/>
    <property type="match status" value="1"/>
</dbReference>
<dbReference type="NCBIfam" id="TIGR04025">
    <property type="entry name" value="PPOX_FMN_DR2398"/>
    <property type="match status" value="1"/>
</dbReference>